<dbReference type="Pfam" id="PF01547">
    <property type="entry name" value="SBP_bac_1"/>
    <property type="match status" value="1"/>
</dbReference>
<keyword evidence="2" id="KW-0732">Signal</keyword>
<dbReference type="PANTHER" id="PTHR43649">
    <property type="entry name" value="ARABINOSE-BINDING PROTEIN-RELATED"/>
    <property type="match status" value="1"/>
</dbReference>
<evidence type="ECO:0000259" key="3">
    <source>
        <dbReference type="PROSITE" id="PS50008"/>
    </source>
</evidence>
<dbReference type="InterPro" id="IPR050490">
    <property type="entry name" value="Bact_solute-bd_prot1"/>
</dbReference>
<feature type="signal peptide" evidence="2">
    <location>
        <begin position="1"/>
        <end position="21"/>
    </location>
</feature>
<dbReference type="PROSITE" id="PS50008">
    <property type="entry name" value="PIPLC_Y_DOMAIN"/>
    <property type="match status" value="1"/>
</dbReference>
<protein>
    <submittedName>
        <fullName evidence="4">ABC transporter substrate-binding protein</fullName>
    </submittedName>
</protein>
<feature type="region of interest" description="Disordered" evidence="1">
    <location>
        <begin position="29"/>
        <end position="48"/>
    </location>
</feature>
<dbReference type="SUPFAM" id="SSF53850">
    <property type="entry name" value="Periplasmic binding protein-like II"/>
    <property type="match status" value="1"/>
</dbReference>
<dbReference type="Pfam" id="PF12010">
    <property type="entry name" value="DUF3502"/>
    <property type="match status" value="1"/>
</dbReference>
<reference evidence="5" key="1">
    <citation type="journal article" date="2019" name="Int. J. Syst. Evol. Microbiol.">
        <title>The Global Catalogue of Microorganisms (GCM) 10K type strain sequencing project: providing services to taxonomists for standard genome sequencing and annotation.</title>
        <authorList>
            <consortium name="The Broad Institute Genomics Platform"/>
            <consortium name="The Broad Institute Genome Sequencing Center for Infectious Disease"/>
            <person name="Wu L."/>
            <person name="Ma J."/>
        </authorList>
    </citation>
    <scope>NUCLEOTIDE SEQUENCE [LARGE SCALE GENOMIC DNA]</scope>
    <source>
        <strain evidence="5">KCTC 12907</strain>
    </source>
</reference>
<accession>A0ABW2FBG0</accession>
<dbReference type="InterPro" id="IPR022627">
    <property type="entry name" value="DUF3502"/>
</dbReference>
<evidence type="ECO:0000256" key="1">
    <source>
        <dbReference type="SAM" id="MobiDB-lite"/>
    </source>
</evidence>
<dbReference type="PANTHER" id="PTHR43649:SF17">
    <property type="entry name" value="ABC TRANSPORTER SOLUTE BINDING PROTEIN-SUGAR TRANSPORT"/>
    <property type="match status" value="1"/>
</dbReference>
<name>A0ABW2FBG0_9BACL</name>
<dbReference type="PROSITE" id="PS51257">
    <property type="entry name" value="PROKAR_LIPOPROTEIN"/>
    <property type="match status" value="1"/>
</dbReference>
<evidence type="ECO:0000256" key="2">
    <source>
        <dbReference type="SAM" id="SignalP"/>
    </source>
</evidence>
<dbReference type="Gene3D" id="3.40.190.10">
    <property type="entry name" value="Periplasmic binding protein-like II"/>
    <property type="match status" value="2"/>
</dbReference>
<dbReference type="InterPro" id="IPR006059">
    <property type="entry name" value="SBP"/>
</dbReference>
<organism evidence="4 5">
    <name type="scientific">Cohnella cellulosilytica</name>
    <dbReference type="NCBI Taxonomy" id="986710"/>
    <lineage>
        <taxon>Bacteria</taxon>
        <taxon>Bacillati</taxon>
        <taxon>Bacillota</taxon>
        <taxon>Bacilli</taxon>
        <taxon>Bacillales</taxon>
        <taxon>Paenibacillaceae</taxon>
        <taxon>Cohnella</taxon>
    </lineage>
</organism>
<evidence type="ECO:0000313" key="5">
    <source>
        <dbReference type="Proteomes" id="UP001596378"/>
    </source>
</evidence>
<proteinExistence type="predicted"/>
<keyword evidence="5" id="KW-1185">Reference proteome</keyword>
<sequence>MWRSKIQAGLSMLLVAGMVLSGCSGSSGGGSKESAPAASGGAGASSGGSELKPYEITIAFWGPDQKDLGLVEEEISKLTKDKINATVKLRRIESAAWTQQKVLMFSGNEQVDLVFTGEDQYISEVAQKKLVPLDDLLQAYGQDIIAAFDPDVLAASKIEGVTYGVPSIRDFAAYPTMLMRTDLVEQYGIDTGAIHSLKDMGPVFETVKSKQPELSLIGKAAGGGSIAYPLLQTTIDPLGDMVGVLTDTNDLQVVNLYESPEYADFVTTLREFYEAGYIPKDIATTSQTGRDYIKANIGFSTPNKGKPGITTQTGNWTGKDLVEVQLAPAKMNTLTITNAMLAIAKNSKDPERAMMFLNLLYSDKEIINLLHWGIEGKHYKVNDNGTIGFPDGVDASSSGYNLRQGWMFGNQLLAYPWETDSPDIWTQMDKFNREAEKSQALGFMYNPEPVKTELAAIQNVVQQYAMALETGTIDPTEHLPKFNASLKSAGIDKVIAEKQKQLDAWAAGR</sequence>
<evidence type="ECO:0000313" key="4">
    <source>
        <dbReference type="EMBL" id="MFC7150562.1"/>
    </source>
</evidence>
<dbReference type="RefSeq" id="WP_378052952.1">
    <property type="nucleotide sequence ID" value="NZ_JBHMDN010000069.1"/>
</dbReference>
<dbReference type="EMBL" id="JBHTAI010000011">
    <property type="protein sequence ID" value="MFC7150562.1"/>
    <property type="molecule type" value="Genomic_DNA"/>
</dbReference>
<gene>
    <name evidence="4" type="ORF">ACFQMJ_18680</name>
</gene>
<dbReference type="Proteomes" id="UP001596378">
    <property type="component" value="Unassembled WGS sequence"/>
</dbReference>
<feature type="chain" id="PRO_5046518278" evidence="2">
    <location>
        <begin position="22"/>
        <end position="509"/>
    </location>
</feature>
<dbReference type="InterPro" id="IPR001711">
    <property type="entry name" value="PLipase_C_Pinositol-sp_Y"/>
</dbReference>
<comment type="caution">
    <text evidence="4">The sequence shown here is derived from an EMBL/GenBank/DDBJ whole genome shotgun (WGS) entry which is preliminary data.</text>
</comment>
<feature type="domain" description="PI-PLC Y-box" evidence="3">
    <location>
        <begin position="389"/>
        <end position="451"/>
    </location>
</feature>